<dbReference type="Pfam" id="PF00535">
    <property type="entry name" value="Glycos_transf_2"/>
    <property type="match status" value="1"/>
</dbReference>
<feature type="domain" description="Glycosyltransferase 2-like" evidence="6">
    <location>
        <begin position="75"/>
        <end position="240"/>
    </location>
</feature>
<keyword evidence="3" id="KW-0328">Glycosyltransferase</keyword>
<reference evidence="7" key="1">
    <citation type="submission" date="2021-01" db="EMBL/GenBank/DDBJ databases">
        <authorList>
            <person name="Corre E."/>
            <person name="Pelletier E."/>
            <person name="Niang G."/>
            <person name="Scheremetjew M."/>
            <person name="Finn R."/>
            <person name="Kale V."/>
            <person name="Holt S."/>
            <person name="Cochrane G."/>
            <person name="Meng A."/>
            <person name="Brown T."/>
            <person name="Cohen L."/>
        </authorList>
    </citation>
    <scope>NUCLEOTIDE SEQUENCE</scope>
    <source>
        <strain evidence="7">GSBS06</strain>
    </source>
</reference>
<dbReference type="InterPro" id="IPR029044">
    <property type="entry name" value="Nucleotide-diphossugar_trans"/>
</dbReference>
<dbReference type="PANTHER" id="PTHR43646">
    <property type="entry name" value="GLYCOSYLTRANSFERASE"/>
    <property type="match status" value="1"/>
</dbReference>
<evidence type="ECO:0000256" key="2">
    <source>
        <dbReference type="ARBA" id="ARBA00022475"/>
    </source>
</evidence>
<dbReference type="GO" id="GO:0005886">
    <property type="term" value="C:plasma membrane"/>
    <property type="evidence" value="ECO:0007669"/>
    <property type="project" value="UniProtKB-SubCell"/>
</dbReference>
<proteinExistence type="predicted"/>
<keyword evidence="4" id="KW-0808">Transferase</keyword>
<organism evidence="7">
    <name type="scientific">Aplanochytrium stocchinoi</name>
    <dbReference type="NCBI Taxonomy" id="215587"/>
    <lineage>
        <taxon>Eukaryota</taxon>
        <taxon>Sar</taxon>
        <taxon>Stramenopiles</taxon>
        <taxon>Bigyra</taxon>
        <taxon>Labyrinthulomycetes</taxon>
        <taxon>Thraustochytrida</taxon>
        <taxon>Thraustochytriidae</taxon>
        <taxon>Aplanochytrium</taxon>
    </lineage>
</organism>
<name>A0A7S3PIZ7_9STRA</name>
<dbReference type="Gene3D" id="3.90.550.10">
    <property type="entry name" value="Spore Coat Polysaccharide Biosynthesis Protein SpsA, Chain A"/>
    <property type="match status" value="1"/>
</dbReference>
<evidence type="ECO:0000259" key="6">
    <source>
        <dbReference type="Pfam" id="PF00535"/>
    </source>
</evidence>
<dbReference type="GO" id="GO:0016757">
    <property type="term" value="F:glycosyltransferase activity"/>
    <property type="evidence" value="ECO:0007669"/>
    <property type="project" value="UniProtKB-KW"/>
</dbReference>
<evidence type="ECO:0000256" key="1">
    <source>
        <dbReference type="ARBA" id="ARBA00004236"/>
    </source>
</evidence>
<dbReference type="EMBL" id="HBIN01014504">
    <property type="protein sequence ID" value="CAE0440844.1"/>
    <property type="molecule type" value="Transcribed_RNA"/>
</dbReference>
<keyword evidence="2" id="KW-1003">Cell membrane</keyword>
<dbReference type="SUPFAM" id="SSF53448">
    <property type="entry name" value="Nucleotide-diphospho-sugar transferases"/>
    <property type="match status" value="1"/>
</dbReference>
<evidence type="ECO:0000313" key="7">
    <source>
        <dbReference type="EMBL" id="CAE0440844.1"/>
    </source>
</evidence>
<comment type="subcellular location">
    <subcellularLocation>
        <location evidence="1">Cell membrane</location>
    </subcellularLocation>
</comment>
<dbReference type="AlphaFoldDB" id="A0A7S3PIZ7"/>
<protein>
    <recommendedName>
        <fullName evidence="6">Glycosyltransferase 2-like domain-containing protein</fullName>
    </recommendedName>
</protein>
<dbReference type="InterPro" id="IPR001173">
    <property type="entry name" value="Glyco_trans_2-like"/>
</dbReference>
<evidence type="ECO:0000256" key="5">
    <source>
        <dbReference type="ARBA" id="ARBA00023136"/>
    </source>
</evidence>
<gene>
    <name evidence="7" type="ORF">ASTO00021_LOCUS10977</name>
</gene>
<accession>A0A7S3PIZ7</accession>
<dbReference type="PANTHER" id="PTHR43646:SF2">
    <property type="entry name" value="GLYCOSYLTRANSFERASE 2-LIKE DOMAIN-CONTAINING PROTEIN"/>
    <property type="match status" value="1"/>
</dbReference>
<evidence type="ECO:0000256" key="4">
    <source>
        <dbReference type="ARBA" id="ARBA00022679"/>
    </source>
</evidence>
<evidence type="ECO:0000256" key="3">
    <source>
        <dbReference type="ARBA" id="ARBA00022676"/>
    </source>
</evidence>
<sequence>MAMASRFRRILFGSFAGAGLYFGPFLPSPLVWHKAIPNLLPGLFRHKGSHTHRLTLGPDEDEMEEILHTSVSKVSVVIPVYNEGAENLIQNLERLDQSTLGKSCTEVIVVDAGCSDDTMEALVKADMRIPVRVLRSKHGRGQALSAGAESATGDILLFLHADTLLPTGYDEVLRNKLADKKVLMTAFSFEINVENAEDSTASFRNGIKRLEYFTNIRARNFWLPYGDQALAMRRSAYKEVGGVKRLKMMEDFELVSRVRRIALENGGRIEILPEHAKCSPRRWEKNGIAKNSVLNWTFVAAYVWAGISPDTIFEYYYK</sequence>
<keyword evidence="5" id="KW-0472">Membrane</keyword>